<dbReference type="AlphaFoldDB" id="A0A3Q7IEM2"/>
<dbReference type="GO" id="GO:0003677">
    <property type="term" value="F:DNA binding"/>
    <property type="evidence" value="ECO:0007669"/>
    <property type="project" value="UniProtKB-KW"/>
</dbReference>
<dbReference type="PANTHER" id="PTHR46481">
    <property type="entry name" value="ZINC FINGER BED DOMAIN-CONTAINING PROTEIN 4"/>
    <property type="match status" value="1"/>
</dbReference>
<keyword evidence="7" id="KW-0238">DNA-binding</keyword>
<name>A0A3Q7IEM2_SOLLC</name>
<dbReference type="SUPFAM" id="SSF140996">
    <property type="entry name" value="Hermes dimerisation domain"/>
    <property type="match status" value="1"/>
</dbReference>
<dbReference type="GeneID" id="138338800"/>
<dbReference type="RefSeq" id="XP_069145987.1">
    <property type="nucleotide sequence ID" value="XM_069289886.1"/>
</dbReference>
<evidence type="ECO:0000256" key="1">
    <source>
        <dbReference type="ARBA" id="ARBA00004123"/>
    </source>
</evidence>
<evidence type="ECO:0000256" key="6">
    <source>
        <dbReference type="ARBA" id="ARBA00023015"/>
    </source>
</evidence>
<dbReference type="PANTHER" id="PTHR46481:SF7">
    <property type="entry name" value="ZINC FINGER BED DOMAIN-CONTAINING PROTEIN RICESLEEPER 2-LIKE"/>
    <property type="match status" value="1"/>
</dbReference>
<comment type="subunit">
    <text evidence="2">Homodimer.</text>
</comment>
<keyword evidence="4 10" id="KW-0863">Zinc-finger</keyword>
<evidence type="ECO:0000256" key="8">
    <source>
        <dbReference type="ARBA" id="ARBA00023163"/>
    </source>
</evidence>
<dbReference type="Proteomes" id="UP000004994">
    <property type="component" value="Chromosome 10"/>
</dbReference>
<dbReference type="OMA" id="KMIFIAC"/>
<comment type="subcellular location">
    <subcellularLocation>
        <location evidence="1">Nucleus</location>
    </subcellularLocation>
</comment>
<dbReference type="InterPro" id="IPR003656">
    <property type="entry name" value="Znf_BED"/>
</dbReference>
<dbReference type="InterPro" id="IPR012337">
    <property type="entry name" value="RNaseH-like_sf"/>
</dbReference>
<evidence type="ECO:0000256" key="5">
    <source>
        <dbReference type="ARBA" id="ARBA00022833"/>
    </source>
</evidence>
<reference evidence="12" key="1">
    <citation type="journal article" date="2012" name="Nature">
        <title>The tomato genome sequence provides insights into fleshy fruit evolution.</title>
        <authorList>
            <consortium name="Tomato Genome Consortium"/>
        </authorList>
    </citation>
    <scope>NUCLEOTIDE SEQUENCE [LARGE SCALE GENOMIC DNA]</scope>
    <source>
        <strain evidence="12">cv. Heinz 1706</strain>
    </source>
</reference>
<proteinExistence type="predicted"/>
<reference evidence="12" key="2">
    <citation type="submission" date="2019-01" db="UniProtKB">
        <authorList>
            <consortium name="EnsemblPlants"/>
        </authorList>
    </citation>
    <scope>IDENTIFICATION</scope>
    <source>
        <strain evidence="12">cv. Heinz 1706</strain>
    </source>
</reference>
<accession>A0A3Q7IEM2</accession>
<keyword evidence="6" id="KW-0805">Transcription regulation</keyword>
<dbReference type="GO" id="GO:0008270">
    <property type="term" value="F:zinc ion binding"/>
    <property type="evidence" value="ECO:0007669"/>
    <property type="project" value="UniProtKB-KW"/>
</dbReference>
<dbReference type="InParanoid" id="A0A3Q7IEM2"/>
<dbReference type="GO" id="GO:0046983">
    <property type="term" value="F:protein dimerization activity"/>
    <property type="evidence" value="ECO:0007669"/>
    <property type="project" value="InterPro"/>
</dbReference>
<evidence type="ECO:0000256" key="7">
    <source>
        <dbReference type="ARBA" id="ARBA00023125"/>
    </source>
</evidence>
<dbReference type="Pfam" id="PF14372">
    <property type="entry name" value="hAT-like_RNase-H"/>
    <property type="match status" value="1"/>
</dbReference>
<dbReference type="KEGG" id="sly:138338800"/>
<keyword evidence="8" id="KW-0804">Transcription</keyword>
<organism evidence="12">
    <name type="scientific">Solanum lycopersicum</name>
    <name type="common">Tomato</name>
    <name type="synonym">Lycopersicon esculentum</name>
    <dbReference type="NCBI Taxonomy" id="4081"/>
    <lineage>
        <taxon>Eukaryota</taxon>
        <taxon>Viridiplantae</taxon>
        <taxon>Streptophyta</taxon>
        <taxon>Embryophyta</taxon>
        <taxon>Tracheophyta</taxon>
        <taxon>Spermatophyta</taxon>
        <taxon>Magnoliopsida</taxon>
        <taxon>eudicotyledons</taxon>
        <taxon>Gunneridae</taxon>
        <taxon>Pentapetalae</taxon>
        <taxon>asterids</taxon>
        <taxon>lamiids</taxon>
        <taxon>Solanales</taxon>
        <taxon>Solanaceae</taxon>
        <taxon>Solanoideae</taxon>
        <taxon>Solaneae</taxon>
        <taxon>Solanum</taxon>
        <taxon>Solanum subgen. Lycopersicon</taxon>
    </lineage>
</organism>
<evidence type="ECO:0000259" key="11">
    <source>
        <dbReference type="PROSITE" id="PS50808"/>
    </source>
</evidence>
<dbReference type="EnsemblPlants" id="Solyc10g045623.1.1">
    <property type="protein sequence ID" value="Solyc10g045623.1.1"/>
    <property type="gene ID" value="Solyc10g045623.1"/>
</dbReference>
<evidence type="ECO:0000256" key="9">
    <source>
        <dbReference type="ARBA" id="ARBA00023242"/>
    </source>
</evidence>
<keyword evidence="3" id="KW-0479">Metal-binding</keyword>
<evidence type="ECO:0000256" key="3">
    <source>
        <dbReference type="ARBA" id="ARBA00022723"/>
    </source>
</evidence>
<dbReference type="PROSITE" id="PS50808">
    <property type="entry name" value="ZF_BED"/>
    <property type="match status" value="1"/>
</dbReference>
<keyword evidence="9" id="KW-0539">Nucleus</keyword>
<feature type="domain" description="BED-type" evidence="11">
    <location>
        <begin position="16"/>
        <end position="75"/>
    </location>
</feature>
<evidence type="ECO:0000256" key="4">
    <source>
        <dbReference type="ARBA" id="ARBA00022771"/>
    </source>
</evidence>
<sequence length="576" mass="65850">MRQTQTVQPKVAKERKKRSRAWDNFGTFVDEEGNKKAKCKNCGQDYFADSVKNGTKAMLTHMLTCKKMPKVVDKSQTQIGFQSAQGGNTCDVVVVSWKFEQEQCRRDLCRMVIVEELPFKFVEKEGFRNFMKVAQSHFKIPSSTTVTRDCFKLYDEEKQKLKRFLSEARQRVSVVSIERVRKAVKFIRLSPTRCKRFQECCEDVDINCKKSLSLDVSTRWNSTYLMLNRVIEFENAFSSYSARDIGLLHYLQFVKDEDGKDENGSVVGALLSDDWDNVRKIANFLQIFHDLTREVSGSHYVTTNSHFLKICEVSCYLKKLISSEDDSDDLLGKIASNMREEFDKYWGTPKKMNKMIFISCVLDPRHKFVSVGFALQMMFGKEAPILEKGVRDYMEWLFGEYVKSLSKDKGSQHSSSLSSSSFENSSSLLSSSGSVVQSIGSLGTFMGDVMKHKAKNTTTVKTELQKYLAEENEVESKNFNILSWWKINLPRFPILAKMARDVLAIPISSVVSECVFSTGGRILDSFRSSLNPKLVQTLVCLQDWIRSKSRPISVEEDIDVLEQLEQDLANTSILDD</sequence>
<protein>
    <recommendedName>
        <fullName evidence="11">BED-type domain-containing protein</fullName>
    </recommendedName>
</protein>
<evidence type="ECO:0000256" key="10">
    <source>
        <dbReference type="PROSITE-ProRule" id="PRU00027"/>
    </source>
</evidence>
<dbReference type="Gramene" id="Solyc10g045623.1.1">
    <property type="protein sequence ID" value="Solyc10g045623.1.1"/>
    <property type="gene ID" value="Solyc10g045623.1"/>
</dbReference>
<dbReference type="STRING" id="4081.A0A3Q7IEM2"/>
<dbReference type="InterPro" id="IPR052035">
    <property type="entry name" value="ZnF_BED_domain_contain"/>
</dbReference>
<dbReference type="InterPro" id="IPR008906">
    <property type="entry name" value="HATC_C_dom"/>
</dbReference>
<evidence type="ECO:0000313" key="13">
    <source>
        <dbReference type="Proteomes" id="UP000004994"/>
    </source>
</evidence>
<dbReference type="SMART" id="SM00614">
    <property type="entry name" value="ZnF_BED"/>
    <property type="match status" value="1"/>
</dbReference>
<dbReference type="Pfam" id="PF05699">
    <property type="entry name" value="Dimer_Tnp_hAT"/>
    <property type="match status" value="1"/>
</dbReference>
<evidence type="ECO:0000256" key="2">
    <source>
        <dbReference type="ARBA" id="ARBA00011738"/>
    </source>
</evidence>
<keyword evidence="5" id="KW-0862">Zinc</keyword>
<dbReference type="SUPFAM" id="SSF53098">
    <property type="entry name" value="Ribonuclease H-like"/>
    <property type="match status" value="1"/>
</dbReference>
<dbReference type="InterPro" id="IPR025525">
    <property type="entry name" value="hAT-like_transposase_RNase-H"/>
</dbReference>
<dbReference type="GO" id="GO:0005634">
    <property type="term" value="C:nucleus"/>
    <property type="evidence" value="ECO:0007669"/>
    <property type="project" value="UniProtKB-SubCell"/>
</dbReference>
<evidence type="ECO:0000313" key="12">
    <source>
        <dbReference type="EnsemblPlants" id="Solyc10g045623.1.1"/>
    </source>
</evidence>
<keyword evidence="13" id="KW-1185">Reference proteome</keyword>